<dbReference type="InterPro" id="IPR009218">
    <property type="entry name" value="HD_phosphohydro"/>
</dbReference>
<dbReference type="PIRSF" id="PIRSF035170">
    <property type="entry name" value="HD_phosphohydro"/>
    <property type="match status" value="1"/>
</dbReference>
<dbReference type="AlphaFoldDB" id="A0A6B2LIX7"/>
<proteinExistence type="predicted"/>
<dbReference type="Gene3D" id="1.10.3210.10">
    <property type="entry name" value="Hypothetical protein af1432"/>
    <property type="match status" value="1"/>
</dbReference>
<organism evidence="1">
    <name type="scientific">Arcella intermedia</name>
    <dbReference type="NCBI Taxonomy" id="1963864"/>
    <lineage>
        <taxon>Eukaryota</taxon>
        <taxon>Amoebozoa</taxon>
        <taxon>Tubulinea</taxon>
        <taxon>Elardia</taxon>
        <taxon>Arcellinida</taxon>
        <taxon>Sphaerothecina</taxon>
        <taxon>Arcellidae</taxon>
        <taxon>Arcella</taxon>
    </lineage>
</organism>
<accession>A0A6B2LIX7</accession>
<evidence type="ECO:0008006" key="2">
    <source>
        <dbReference type="Google" id="ProtNLM"/>
    </source>
</evidence>
<dbReference type="SUPFAM" id="SSF109604">
    <property type="entry name" value="HD-domain/PDEase-like"/>
    <property type="match status" value="1"/>
</dbReference>
<sequence>MQHLLQRWNGLMGRLRVPENMNKSWFNIVTNHYQENWRFYHNLNHIQELYMFYDQYQTKLNNKECIELAIWFHDVIYTPSQNNNEEMSAELYRTFCDEARPPTDLHQPVHDYILSTKAHKVTSDCADRDLKYFLDFDLAVLGKDLQDYMLYAEQIRQEYLPVYPEPKYTQGRIKVLGKLKEGGLFLTPEFQQLYENKAIQNITHEMNLLQSQL</sequence>
<dbReference type="PANTHER" id="PTHR21174:SF0">
    <property type="entry name" value="HD PHOSPHOHYDROLASE FAMILY PROTEIN-RELATED"/>
    <property type="match status" value="1"/>
</dbReference>
<evidence type="ECO:0000313" key="1">
    <source>
        <dbReference type="EMBL" id="NDV36638.1"/>
    </source>
</evidence>
<protein>
    <recommendedName>
        <fullName evidence="2">HD domain-containing protein</fullName>
    </recommendedName>
</protein>
<reference evidence="1" key="1">
    <citation type="journal article" date="2020" name="J. Eukaryot. Microbiol.">
        <title>De novo Sequencing, Assembly and Annotation of the Transcriptome for the Free-Living Testate Amoeba Arcella intermedia.</title>
        <authorList>
            <person name="Ribeiro G.M."/>
            <person name="Porfirio-Sousa A.L."/>
            <person name="Maurer-Alcala X.X."/>
            <person name="Katz L.A."/>
            <person name="Lahr D.J.G."/>
        </authorList>
    </citation>
    <scope>NUCLEOTIDE SEQUENCE</scope>
</reference>
<dbReference type="PANTHER" id="PTHR21174">
    <property type="match status" value="1"/>
</dbReference>
<name>A0A6B2LIX7_9EUKA</name>
<dbReference type="EMBL" id="GIBP01007669">
    <property type="protein sequence ID" value="NDV36638.1"/>
    <property type="molecule type" value="Transcribed_RNA"/>
</dbReference>